<dbReference type="PANTHER" id="PTHR34580">
    <property type="match status" value="1"/>
</dbReference>
<dbReference type="AlphaFoldDB" id="A0A927ZL93"/>
<gene>
    <name evidence="3" type="ORF">E7215_13500</name>
</gene>
<sequence>MERFKSEVLLYIYNRLFEGKIVRKNDVVDKFSISERTFYRYIEDVKEFLEKPDGELVGEEIIADRAKGGYILKGKYERNLNEKEVLAISKVLLESRGFVQTELKDMLDKLLENCISEDKNSIKRIIGNELVNYVSPQHGKKLLEKLWQISNAIKEQKILSIGYLKMGTDGKLQEDVSQRNVYPLGLLFSEYYFYLIAYIEGKSYEYPTIYRVDRIKDLIITDKKYKVDYSKRFQDGEFRKLIQFMHTGKLERVKFRFTGRSIEAVLDRLPNAKVIEEKEGEYIVEAKLFGKGIKMWLLSQGDSVEVIGSDKLREEMMETIEKMKNLYI</sequence>
<feature type="domain" description="WCX" evidence="2">
    <location>
        <begin position="251"/>
        <end position="323"/>
    </location>
</feature>
<dbReference type="PANTHER" id="PTHR34580:SF1">
    <property type="entry name" value="PROTEIN PAFC"/>
    <property type="match status" value="1"/>
</dbReference>
<dbReference type="InterPro" id="IPR026881">
    <property type="entry name" value="WYL_dom"/>
</dbReference>
<evidence type="ECO:0000259" key="2">
    <source>
        <dbReference type="Pfam" id="PF25583"/>
    </source>
</evidence>
<dbReference type="InterPro" id="IPR057727">
    <property type="entry name" value="WCX_dom"/>
</dbReference>
<dbReference type="EMBL" id="SVCM01000153">
    <property type="protein sequence ID" value="MBE6061169.1"/>
    <property type="molecule type" value="Genomic_DNA"/>
</dbReference>
<name>A0A927ZL93_9CLOT</name>
<proteinExistence type="predicted"/>
<accession>A0A927ZL93</accession>
<organism evidence="3 4">
    <name type="scientific">Clostridium sulfidigenes</name>
    <dbReference type="NCBI Taxonomy" id="318464"/>
    <lineage>
        <taxon>Bacteria</taxon>
        <taxon>Bacillati</taxon>
        <taxon>Bacillota</taxon>
        <taxon>Clostridia</taxon>
        <taxon>Eubacteriales</taxon>
        <taxon>Clostridiaceae</taxon>
        <taxon>Clostridium</taxon>
    </lineage>
</organism>
<comment type="caution">
    <text evidence="3">The sequence shown here is derived from an EMBL/GenBank/DDBJ whole genome shotgun (WGS) entry which is preliminary data.</text>
</comment>
<protein>
    <submittedName>
        <fullName evidence="3">WYL domain-containing protein</fullName>
    </submittedName>
</protein>
<evidence type="ECO:0000313" key="4">
    <source>
        <dbReference type="Proteomes" id="UP000768462"/>
    </source>
</evidence>
<evidence type="ECO:0000313" key="3">
    <source>
        <dbReference type="EMBL" id="MBE6061169.1"/>
    </source>
</evidence>
<feature type="domain" description="WYL" evidence="1">
    <location>
        <begin position="146"/>
        <end position="218"/>
    </location>
</feature>
<dbReference type="Proteomes" id="UP000768462">
    <property type="component" value="Unassembled WGS sequence"/>
</dbReference>
<dbReference type="Pfam" id="PF25583">
    <property type="entry name" value="WCX"/>
    <property type="match status" value="1"/>
</dbReference>
<evidence type="ECO:0000259" key="1">
    <source>
        <dbReference type="Pfam" id="PF13280"/>
    </source>
</evidence>
<dbReference type="Pfam" id="PF13280">
    <property type="entry name" value="WYL"/>
    <property type="match status" value="1"/>
</dbReference>
<dbReference type="InterPro" id="IPR051534">
    <property type="entry name" value="CBASS_pafABC_assoc_protein"/>
</dbReference>
<dbReference type="PROSITE" id="PS52050">
    <property type="entry name" value="WYL"/>
    <property type="match status" value="1"/>
</dbReference>
<reference evidence="3" key="1">
    <citation type="submission" date="2019-04" db="EMBL/GenBank/DDBJ databases">
        <title>Evolution of Biomass-Degrading Anaerobic Consortia Revealed by Metagenomics.</title>
        <authorList>
            <person name="Peng X."/>
        </authorList>
    </citation>
    <scope>NUCLEOTIDE SEQUENCE</scope>
    <source>
        <strain evidence="3">SIG254</strain>
    </source>
</reference>